<dbReference type="InterPro" id="IPR002182">
    <property type="entry name" value="NB-ARC"/>
</dbReference>
<keyword evidence="3" id="KW-0378">Hydrolase</keyword>
<protein>
    <submittedName>
        <fullName evidence="3">Putative P-loop containing nucleoside triphosphate hydrolase</fullName>
    </submittedName>
</protein>
<dbReference type="PRINTS" id="PR00364">
    <property type="entry name" value="DISEASERSIST"/>
</dbReference>
<evidence type="ECO:0000259" key="2">
    <source>
        <dbReference type="Pfam" id="PF00931"/>
    </source>
</evidence>
<organism evidence="3">
    <name type="scientific">Medicago truncatula</name>
    <name type="common">Barrel medic</name>
    <name type="synonym">Medicago tribuloides</name>
    <dbReference type="NCBI Taxonomy" id="3880"/>
    <lineage>
        <taxon>Eukaryota</taxon>
        <taxon>Viridiplantae</taxon>
        <taxon>Streptophyta</taxon>
        <taxon>Embryophyta</taxon>
        <taxon>Tracheophyta</taxon>
        <taxon>Spermatophyta</taxon>
        <taxon>Magnoliopsida</taxon>
        <taxon>eudicotyledons</taxon>
        <taxon>Gunneridae</taxon>
        <taxon>Pentapetalae</taxon>
        <taxon>rosids</taxon>
        <taxon>fabids</taxon>
        <taxon>Fabales</taxon>
        <taxon>Fabaceae</taxon>
        <taxon>Papilionoideae</taxon>
        <taxon>50 kb inversion clade</taxon>
        <taxon>NPAAA clade</taxon>
        <taxon>Hologalegina</taxon>
        <taxon>IRL clade</taxon>
        <taxon>Trifolieae</taxon>
        <taxon>Medicago</taxon>
    </lineage>
</organism>
<dbReference type="GO" id="GO:0016787">
    <property type="term" value="F:hydrolase activity"/>
    <property type="evidence" value="ECO:0007669"/>
    <property type="project" value="UniProtKB-KW"/>
</dbReference>
<feature type="domain" description="NB-ARC" evidence="2">
    <location>
        <begin position="28"/>
        <end position="200"/>
    </location>
</feature>
<accession>A0A396HTG2</accession>
<dbReference type="FunFam" id="3.40.50.300:FF:001091">
    <property type="entry name" value="Probable disease resistance protein At1g61300"/>
    <property type="match status" value="1"/>
</dbReference>
<keyword evidence="1" id="KW-0611">Plant defense</keyword>
<evidence type="ECO:0000256" key="1">
    <source>
        <dbReference type="ARBA" id="ARBA00022821"/>
    </source>
</evidence>
<dbReference type="EMBL" id="PSQE01000005">
    <property type="protein sequence ID" value="RHN55234.1"/>
    <property type="molecule type" value="Genomic_DNA"/>
</dbReference>
<sequence length="222" mass="25516">MVRERKVGVQDWRQTTSILPQPLVYGREKEKDKIVDFLVGDAYELEDLSVYPIVGLGGLGKTTLAQLVFNNERVVNHFELRIWVIVSEDFSLKRMAKAIITSISGEAYGGEDLDLELLQKRLQVLLRRKRYLLVLDDLWNQKQEYWLRLKFLLACGGKGTSILVTTRLLNVAKIMGTVPPHELSRLSDKDCWELFRQRAFGPNEAEDEKLVVIGKEILKKCV</sequence>
<dbReference type="PANTHER" id="PTHR36766:SF42">
    <property type="entry name" value="NB-ARC DOMAIN DISEASE RESISTANCE PROTEIN"/>
    <property type="match status" value="1"/>
</dbReference>
<comment type="caution">
    <text evidence="3">The sequence shown here is derived from an EMBL/GenBank/DDBJ whole genome shotgun (WGS) entry which is preliminary data.</text>
</comment>
<dbReference type="Gramene" id="rna30379">
    <property type="protein sequence ID" value="RHN55234.1"/>
    <property type="gene ID" value="gene30379"/>
</dbReference>
<dbReference type="Pfam" id="PF00931">
    <property type="entry name" value="NB-ARC"/>
    <property type="match status" value="1"/>
</dbReference>
<dbReference type="GO" id="GO:0006952">
    <property type="term" value="P:defense response"/>
    <property type="evidence" value="ECO:0007669"/>
    <property type="project" value="UniProtKB-KW"/>
</dbReference>
<name>A0A396HTG2_MEDTR</name>
<gene>
    <name evidence="3" type="ORF">MtrunA17_Chr5g0415491</name>
</gene>
<dbReference type="PANTHER" id="PTHR36766">
    <property type="entry name" value="PLANT BROAD-SPECTRUM MILDEW RESISTANCE PROTEIN RPW8"/>
    <property type="match status" value="1"/>
</dbReference>
<dbReference type="Gene3D" id="3.40.50.300">
    <property type="entry name" value="P-loop containing nucleotide triphosphate hydrolases"/>
    <property type="match status" value="1"/>
</dbReference>
<reference evidence="3" key="1">
    <citation type="journal article" date="2018" name="Nat. Plants">
        <title>Whole-genome landscape of Medicago truncatula symbiotic genes.</title>
        <authorList>
            <person name="Pecrix Y."/>
            <person name="Gamas P."/>
            <person name="Carrere S."/>
        </authorList>
    </citation>
    <scope>NUCLEOTIDE SEQUENCE</scope>
    <source>
        <tissue evidence="3">Leaves</tissue>
    </source>
</reference>
<dbReference type="SUPFAM" id="SSF52540">
    <property type="entry name" value="P-loop containing nucleoside triphosphate hydrolases"/>
    <property type="match status" value="1"/>
</dbReference>
<dbReference type="InterPro" id="IPR027417">
    <property type="entry name" value="P-loop_NTPase"/>
</dbReference>
<evidence type="ECO:0000313" key="3">
    <source>
        <dbReference type="EMBL" id="RHN55234.1"/>
    </source>
</evidence>
<dbReference type="GO" id="GO:0043531">
    <property type="term" value="F:ADP binding"/>
    <property type="evidence" value="ECO:0007669"/>
    <property type="project" value="InterPro"/>
</dbReference>
<dbReference type="AlphaFoldDB" id="A0A396HTG2"/>
<proteinExistence type="predicted"/>
<dbReference type="Proteomes" id="UP000265566">
    <property type="component" value="Chromosome 5"/>
</dbReference>